<comment type="pathway">
    <text evidence="1">Amino-acid degradation; L-proline degradation into L-glutamate; L-glutamate from L-proline: step 2/2.</text>
</comment>
<dbReference type="InterPro" id="IPR005932">
    <property type="entry name" value="RocA"/>
</dbReference>
<dbReference type="CDD" id="cd07124">
    <property type="entry name" value="ALDH_PutA-P5CDH-RocA"/>
    <property type="match status" value="1"/>
</dbReference>
<dbReference type="InterPro" id="IPR050485">
    <property type="entry name" value="Proline_metab_enzyme"/>
</dbReference>
<evidence type="ECO:0000259" key="13">
    <source>
        <dbReference type="Pfam" id="PF18083"/>
    </source>
</evidence>
<feature type="active site" evidence="8 9">
    <location>
        <position position="739"/>
    </location>
</feature>
<protein>
    <recommendedName>
        <fullName evidence="5">L-glutamate gamma-semialdehyde dehydrogenase</fullName>
        <ecNumber evidence="2">1.2.1.88</ecNumber>
    </recommendedName>
    <alternativeName>
        <fullName evidence="5">L-glutamate gamma-semialdehyde dehydrogenase</fullName>
    </alternativeName>
</protein>
<evidence type="ECO:0000256" key="1">
    <source>
        <dbReference type="ARBA" id="ARBA00004786"/>
    </source>
</evidence>
<dbReference type="AlphaFoldDB" id="A0A7D6IMI9"/>
<dbReference type="EC" id="1.2.1.88" evidence="2"/>
<dbReference type="GO" id="GO:0010133">
    <property type="term" value="P:L-proline catabolic process to L-glutamate"/>
    <property type="evidence" value="ECO:0007669"/>
    <property type="project" value="InterPro"/>
</dbReference>
<comment type="similarity">
    <text evidence="7">Belongs to the aldehyde dehydrogenase family. RocA subfamily.</text>
</comment>
<dbReference type="Pfam" id="PF00171">
    <property type="entry name" value="Aldedh"/>
    <property type="match status" value="1"/>
</dbReference>
<dbReference type="Proteomes" id="UP000261812">
    <property type="component" value="Chromosome"/>
</dbReference>
<feature type="active site" evidence="8">
    <location>
        <position position="773"/>
    </location>
</feature>
<dbReference type="InterPro" id="IPR029041">
    <property type="entry name" value="FAD-linked_oxidoreductase-like"/>
</dbReference>
<dbReference type="RefSeq" id="WP_181494282.1">
    <property type="nucleotide sequence ID" value="NZ_CP032152.1"/>
</dbReference>
<organism evidence="14 15">
    <name type="scientific">Thermosynechococcus sichuanensis E542</name>
    <dbReference type="NCBI Taxonomy" id="2016101"/>
    <lineage>
        <taxon>Bacteria</taxon>
        <taxon>Bacillati</taxon>
        <taxon>Cyanobacteriota</taxon>
        <taxon>Cyanophyceae</taxon>
        <taxon>Acaryochloridales</taxon>
        <taxon>Thermosynechococcaceae</taxon>
        <taxon>Thermosynechococcus</taxon>
        <taxon>Thermosynechococcus sichuanensis</taxon>
    </lineage>
</organism>
<dbReference type="Gene3D" id="3.40.309.10">
    <property type="entry name" value="Aldehyde Dehydrogenase, Chain A, domain 2"/>
    <property type="match status" value="1"/>
</dbReference>
<keyword evidence="15" id="KW-1185">Reference proteome</keyword>
<dbReference type="Gene3D" id="3.40.605.10">
    <property type="entry name" value="Aldehyde Dehydrogenase, Chain A, domain 1"/>
    <property type="match status" value="1"/>
</dbReference>
<dbReference type="InterPro" id="IPR016161">
    <property type="entry name" value="Ald_DH/histidinol_DH"/>
</dbReference>
<dbReference type="SUPFAM" id="SSF53720">
    <property type="entry name" value="ALDH-like"/>
    <property type="match status" value="1"/>
</dbReference>
<dbReference type="PIRSF" id="PIRSF000197">
    <property type="entry name" value="Bifunct_PutA"/>
    <property type="match status" value="1"/>
</dbReference>
<dbReference type="InterPro" id="IPR025703">
    <property type="entry name" value="Bifunct_PutA"/>
</dbReference>
<dbReference type="InterPro" id="IPR016163">
    <property type="entry name" value="Ald_DH_C"/>
</dbReference>
<evidence type="ECO:0000313" key="14">
    <source>
        <dbReference type="EMBL" id="QLL29149.1"/>
    </source>
</evidence>
<evidence type="ECO:0000256" key="5">
    <source>
        <dbReference type="ARBA" id="ARBA00032259"/>
    </source>
</evidence>
<dbReference type="InterPro" id="IPR016160">
    <property type="entry name" value="Ald_DH_CS_CYS"/>
</dbReference>
<feature type="domain" description="Proline dehydrogenase" evidence="12">
    <location>
        <begin position="130"/>
        <end position="424"/>
    </location>
</feature>
<accession>A0A7D6IMI9</accession>
<dbReference type="Gene3D" id="3.20.20.220">
    <property type="match status" value="1"/>
</dbReference>
<dbReference type="GO" id="GO:0004657">
    <property type="term" value="F:proline dehydrogenase activity"/>
    <property type="evidence" value="ECO:0007669"/>
    <property type="project" value="InterPro"/>
</dbReference>
<evidence type="ECO:0000259" key="11">
    <source>
        <dbReference type="Pfam" id="PF00171"/>
    </source>
</evidence>
<dbReference type="NCBIfam" id="TIGR01237">
    <property type="entry name" value="D1pyr5carbox2"/>
    <property type="match status" value="1"/>
</dbReference>
<evidence type="ECO:0000256" key="8">
    <source>
        <dbReference type="PIRSR" id="PIRSR000197-1"/>
    </source>
</evidence>
<feature type="domain" description="Proline utilization A N-terminal" evidence="13">
    <location>
        <begin position="6"/>
        <end position="121"/>
    </location>
</feature>
<keyword evidence="4" id="KW-0520">NAD</keyword>
<name>A0A7D6IMI9_9CYAN</name>
<dbReference type="Pfam" id="PF18083">
    <property type="entry name" value="PutA_N"/>
    <property type="match status" value="1"/>
</dbReference>
<evidence type="ECO:0000256" key="3">
    <source>
        <dbReference type="ARBA" id="ARBA00023002"/>
    </source>
</evidence>
<dbReference type="GO" id="GO:0003700">
    <property type="term" value="F:DNA-binding transcription factor activity"/>
    <property type="evidence" value="ECO:0007669"/>
    <property type="project" value="InterPro"/>
</dbReference>
<dbReference type="PROSITE" id="PS00070">
    <property type="entry name" value="ALDEHYDE_DEHYDR_CYS"/>
    <property type="match status" value="1"/>
</dbReference>
<dbReference type="SUPFAM" id="SSF51730">
    <property type="entry name" value="FAD-linked oxidoreductase"/>
    <property type="match status" value="1"/>
</dbReference>
<evidence type="ECO:0000256" key="9">
    <source>
        <dbReference type="PROSITE-ProRule" id="PRU10007"/>
    </source>
</evidence>
<dbReference type="EMBL" id="CP032152">
    <property type="protein sequence ID" value="QLL29149.1"/>
    <property type="molecule type" value="Genomic_DNA"/>
</dbReference>
<evidence type="ECO:0000256" key="2">
    <source>
        <dbReference type="ARBA" id="ARBA00012884"/>
    </source>
</evidence>
<dbReference type="GO" id="GO:0009898">
    <property type="term" value="C:cytoplasmic side of plasma membrane"/>
    <property type="evidence" value="ECO:0007669"/>
    <property type="project" value="TreeGrafter"/>
</dbReference>
<evidence type="ECO:0000259" key="12">
    <source>
        <dbReference type="Pfam" id="PF01619"/>
    </source>
</evidence>
<proteinExistence type="inferred from homology"/>
<keyword evidence="3 10" id="KW-0560">Oxidoreductase</keyword>
<feature type="domain" description="Aldehyde dehydrogenase" evidence="11">
    <location>
        <begin position="506"/>
        <end position="962"/>
    </location>
</feature>
<comment type="catalytic activity">
    <reaction evidence="6">
        <text>L-glutamate 5-semialdehyde + NAD(+) + H2O = L-glutamate + NADH + 2 H(+)</text>
        <dbReference type="Rhea" id="RHEA:30235"/>
        <dbReference type="ChEBI" id="CHEBI:15377"/>
        <dbReference type="ChEBI" id="CHEBI:15378"/>
        <dbReference type="ChEBI" id="CHEBI:29985"/>
        <dbReference type="ChEBI" id="CHEBI:57540"/>
        <dbReference type="ChEBI" id="CHEBI:57945"/>
        <dbReference type="ChEBI" id="CHEBI:58066"/>
        <dbReference type="EC" id="1.2.1.88"/>
    </reaction>
</comment>
<dbReference type="InterPro" id="IPR016162">
    <property type="entry name" value="Ald_DH_N"/>
</dbReference>
<dbReference type="FunFam" id="3.40.309.10:FF:000005">
    <property type="entry name" value="1-pyrroline-5-carboxylate dehydrogenase 1"/>
    <property type="match status" value="1"/>
</dbReference>
<dbReference type="Pfam" id="PF01619">
    <property type="entry name" value="Pro_dh"/>
    <property type="match status" value="1"/>
</dbReference>
<dbReference type="GO" id="GO:0003842">
    <property type="term" value="F:L-glutamate gamma-semialdehyde dehydrogenase activity"/>
    <property type="evidence" value="ECO:0007669"/>
    <property type="project" value="UniProtKB-EC"/>
</dbReference>
<dbReference type="InterPro" id="IPR029510">
    <property type="entry name" value="Ald_DH_CS_GLU"/>
</dbReference>
<dbReference type="PROSITE" id="PS00687">
    <property type="entry name" value="ALDEHYDE_DEHYDR_GLU"/>
    <property type="match status" value="1"/>
</dbReference>
<gene>
    <name evidence="14" type="primary">pruA</name>
    <name evidence="14" type="ORF">D3A95_06600</name>
</gene>
<evidence type="ECO:0000256" key="10">
    <source>
        <dbReference type="RuleBase" id="RU003345"/>
    </source>
</evidence>
<dbReference type="PANTHER" id="PTHR42862">
    <property type="entry name" value="DELTA-1-PYRROLINE-5-CARBOXYLATE DEHYDROGENASE 1, ISOFORM A-RELATED"/>
    <property type="match status" value="1"/>
</dbReference>
<evidence type="ECO:0000313" key="15">
    <source>
        <dbReference type="Proteomes" id="UP000261812"/>
    </source>
</evidence>
<evidence type="ECO:0000256" key="6">
    <source>
        <dbReference type="ARBA" id="ARBA00048142"/>
    </source>
</evidence>
<reference evidence="15" key="1">
    <citation type="submission" date="2018-09" db="EMBL/GenBank/DDBJ databases">
        <title>Complete genome sequence of thermophilic cyanobacteria strain Thermosynechococcus elongatus PKUAC-SCTE542.</title>
        <authorList>
            <person name="Liang Y."/>
            <person name="Tang J."/>
            <person name="Daroch M."/>
        </authorList>
    </citation>
    <scope>NUCLEOTIDE SEQUENCE [LARGE SCALE GENOMIC DNA]</scope>
    <source>
        <strain evidence="15">E542</strain>
    </source>
</reference>
<dbReference type="PANTHER" id="PTHR42862:SF1">
    <property type="entry name" value="DELTA-1-PYRROLINE-5-CARBOXYLATE DEHYDROGENASE 2, ISOFORM A-RELATED"/>
    <property type="match status" value="1"/>
</dbReference>
<dbReference type="KEGG" id="tsq:D3A95_06600"/>
<sequence length="980" mass="107460">MTALYEKETIAIARQLWAASQESRNFFSQLREQMRIEDKLLGWAMEHPGLRVQLFRLIDCLPSLRSKTEVARHLQEYLSDPSVELPEGLKKLLNFAQPDSLPAQAAATTFTTAVQALAHKYIAGETTEQVLKTIGRLRKQGMLVTMDILGEAVITEAEAQQYCDRYLDLMQHLSPLGQREGINPVQVSVKLTAFYSQFDPLDVSGCRAKVGEPIRRLLHRAQELGVAVHFDMEQYAYKDITLAILKDILLEPEFRDRADIGLTLQAYLRDSYQDAQDLITWGQQRGTPITVRVVKGAYWDQEVIKAVQQDWPLPVYQHKQDTDANFERVIELLLSHHTVLRTAIASHNVRSQARAIAIAQHQHIPPTAMECQVLYGMADKLAKALVDAGQTVRVYCPYGDLIPGMAYLIRRLLENTANSSFLRQQLGAVAVDELLAPPQPTADFAAVNVHLTTGKTSTFVNAANSDYARASQRDAVQAALIHVHRQLGQTYTPIINGDRVNPLEYSESLNPSQPEEVVGRVGLATIEDAEHAIRAAKAAQAQWQQTPVAERATLLRRAADLLEAQRHELVAWMCYEVGKVVAEGDAEVSEAVDFCRYYADEMERLSGGYDRNFPGETNHYHYQGRGIAVVISPWNFPLAIPTGMTVAALVSGNCTILKPADAAAVTAAKLAEILIAAGFPPGVFQFLPGRGSVIGPYLTKHPDVHLIAFTGSQEVGCRIIAEAAVLQRGQTHIKRVIAEMGGKNAIIIDESADLDQAVAGVVQSAFGYSGQKCSACSRVIVLESIYQPFVQRLVEATQSLNIGPAHLPSTRVGPVVTAAARDRIQEYIAKGQREAELALSVPVPPVGYFVSPTIFTNVPPTATIAQEEIFGPVLAVLRAETFSQAIEIANATAYALTGGLYSRTPSHIQQAKAQFAVGNLYINRGITGAIVDRQPFGGFKLSGIGSKAGGRDYLLQFLEPRVITENVQRQGFAPIAGVDD</sequence>
<evidence type="ECO:0000256" key="7">
    <source>
        <dbReference type="ARBA" id="ARBA00061617"/>
    </source>
</evidence>
<evidence type="ECO:0000256" key="4">
    <source>
        <dbReference type="ARBA" id="ARBA00023027"/>
    </source>
</evidence>
<dbReference type="InterPro" id="IPR041514">
    <property type="entry name" value="PutA_N"/>
</dbReference>
<dbReference type="InterPro" id="IPR015590">
    <property type="entry name" value="Aldehyde_DH_dom"/>
</dbReference>
<dbReference type="InterPro" id="IPR002872">
    <property type="entry name" value="Proline_DH_dom"/>
</dbReference>
<dbReference type="FunFam" id="3.40.605.10:FF:000045">
    <property type="entry name" value="1-pyrroline-5-carboxylate dehydrogenase 1"/>
    <property type="match status" value="1"/>
</dbReference>